<proteinExistence type="predicted"/>
<organism evidence="3">
    <name type="scientific">Schizophyllum commune (strain H4-8 / FGSC 9210)</name>
    <name type="common">Split gill fungus</name>
    <dbReference type="NCBI Taxonomy" id="578458"/>
    <lineage>
        <taxon>Eukaryota</taxon>
        <taxon>Fungi</taxon>
        <taxon>Dikarya</taxon>
        <taxon>Basidiomycota</taxon>
        <taxon>Agaricomycotina</taxon>
        <taxon>Agaricomycetes</taxon>
        <taxon>Agaricomycetidae</taxon>
        <taxon>Agaricales</taxon>
        <taxon>Schizophyllaceae</taxon>
        <taxon>Schizophyllum</taxon>
    </lineage>
</organism>
<feature type="region of interest" description="Disordered" evidence="1">
    <location>
        <begin position="383"/>
        <end position="409"/>
    </location>
</feature>
<feature type="compositionally biased region" description="Polar residues" evidence="1">
    <location>
        <begin position="50"/>
        <end position="60"/>
    </location>
</feature>
<evidence type="ECO:0000313" key="3">
    <source>
        <dbReference type="Proteomes" id="UP000007431"/>
    </source>
</evidence>
<keyword evidence="3" id="KW-1185">Reference proteome</keyword>
<feature type="compositionally biased region" description="Polar residues" evidence="1">
    <location>
        <begin position="10"/>
        <end position="20"/>
    </location>
</feature>
<dbReference type="AlphaFoldDB" id="D8PMJ3"/>
<dbReference type="Proteomes" id="UP000007431">
    <property type="component" value="Unassembled WGS sequence"/>
</dbReference>
<reference evidence="2 3" key="1">
    <citation type="journal article" date="2010" name="Nat. Biotechnol.">
        <title>Genome sequence of the model mushroom Schizophyllum commune.</title>
        <authorList>
            <person name="Ohm R.A."/>
            <person name="de Jong J.F."/>
            <person name="Lugones L.G."/>
            <person name="Aerts A."/>
            <person name="Kothe E."/>
            <person name="Stajich J.E."/>
            <person name="de Vries R.P."/>
            <person name="Record E."/>
            <person name="Levasseur A."/>
            <person name="Baker S.E."/>
            <person name="Bartholomew K.A."/>
            <person name="Coutinho P.M."/>
            <person name="Erdmann S."/>
            <person name="Fowler T.J."/>
            <person name="Gathman A.C."/>
            <person name="Lombard V."/>
            <person name="Henrissat B."/>
            <person name="Knabe N."/>
            <person name="Kuees U."/>
            <person name="Lilly W.W."/>
            <person name="Lindquist E."/>
            <person name="Lucas S."/>
            <person name="Magnuson J.K."/>
            <person name="Piumi F."/>
            <person name="Raudaskoski M."/>
            <person name="Salamov A."/>
            <person name="Schmutz J."/>
            <person name="Schwarze F.W.M.R."/>
            <person name="vanKuyk P.A."/>
            <person name="Horton J.S."/>
            <person name="Grigoriev I.V."/>
            <person name="Woesten H.A.B."/>
        </authorList>
    </citation>
    <scope>NUCLEOTIDE SEQUENCE [LARGE SCALE GENOMIC DNA]</scope>
    <source>
        <strain evidence="3">H4-8 / FGSC 9210</strain>
    </source>
</reference>
<feature type="compositionally biased region" description="Basic and acidic residues" evidence="1">
    <location>
        <begin position="526"/>
        <end position="546"/>
    </location>
</feature>
<feature type="region of interest" description="Disordered" evidence="1">
    <location>
        <begin position="1"/>
        <end position="139"/>
    </location>
</feature>
<feature type="compositionally biased region" description="Acidic residues" evidence="1">
    <location>
        <begin position="121"/>
        <end position="133"/>
    </location>
</feature>
<name>D8PMJ3_SCHCM</name>
<feature type="compositionally biased region" description="Polar residues" evidence="1">
    <location>
        <begin position="596"/>
        <end position="606"/>
    </location>
</feature>
<gene>
    <name evidence="2" type="ORF">SCHCODRAFT_230283</name>
</gene>
<evidence type="ECO:0000256" key="1">
    <source>
        <dbReference type="SAM" id="MobiDB-lite"/>
    </source>
</evidence>
<dbReference type="VEuPathDB" id="FungiDB:SCHCODRAFT_02520320"/>
<dbReference type="InParanoid" id="D8PMJ3"/>
<sequence length="724" mass="79222">MTESTRRSTRQVNMKESQGNVDDGGGGEPTSQAPSKRAKTGRRMRVISPAPSTDDLTVPQSGAAAQPPMDTSEADEAQGEALAPTAVVGDNGGPEKEVTGHGESDDDEGGEERVKNKFIDDEAEEDDEGEGEDGEKAHPDAIEDLGVAIGRNDSDDEDIVDLGGAVSGPEAVQVHINGLQPAAQYFRMFVLDKKHPVYLAIKADAITKYYGVNPYFFAQGVYNAMHTYDEVPLFSTSAYRPENATDYPDPATTLEKIYPQFDLLRTLATIVGFREGAGYINLSRIDPARLLFMTMDRRSRDTSLVTVADKRTPVMCLTGGLVRDFFVGPEGRIFNKDPRRGISIAPLDGEPARIFACLNEVAKFSGDDHHKFPLYDNGSVAFSTKPGKDGRKPNVPGYPASAKAKREKPELISDGSKNFRKAGVLEYMDEIPVIDARSKAVDWGVDTLKDLKDERNWPRFVGMLDRDALAVVFYTVSRWQVDQKAVSFNIDSIVVLSDSIDAESSRATKALKEVEKEALARKKAELEQQAKDEAEKKAKKRVERERGKRAKALSSSAQAEDVPVGVGAPGTDGDVAETPVSGTKKRLTHERPAVANQGSPSKKIQTRSAIQTITVVKFGLRAMLAPSTAPKSASPRVELGAVMRLGNPIPIDDSAVEAPIIYCRYFRILRSYEIEPYVVHTPESHVLEDWCYIYEDTVAADGVDPTSSLIPWPWKRRLVVSAQS</sequence>
<feature type="region of interest" description="Disordered" evidence="1">
    <location>
        <begin position="526"/>
        <end position="606"/>
    </location>
</feature>
<protein>
    <submittedName>
        <fullName evidence="2">Uncharacterized protein</fullName>
    </submittedName>
</protein>
<feature type="compositionally biased region" description="Basic residues" evidence="1">
    <location>
        <begin position="36"/>
        <end position="45"/>
    </location>
</feature>
<feature type="compositionally biased region" description="Basic and acidic residues" evidence="1">
    <location>
        <begin position="111"/>
        <end position="120"/>
    </location>
</feature>
<dbReference type="GeneID" id="9585579"/>
<dbReference type="KEGG" id="scm:SCHCO_02498973"/>
<accession>D8PMJ3</accession>
<dbReference type="HOGENOM" id="CLU_425881_0_0_1"/>
<dbReference type="OrthoDB" id="3119933at2759"/>
<evidence type="ECO:0000313" key="2">
    <source>
        <dbReference type="EMBL" id="EFJ02819.1"/>
    </source>
</evidence>
<feature type="compositionally biased region" description="Basic and acidic residues" evidence="1">
    <location>
        <begin position="93"/>
        <end position="103"/>
    </location>
</feature>
<dbReference type="EMBL" id="GL377302">
    <property type="protein sequence ID" value="EFJ02819.1"/>
    <property type="molecule type" value="Genomic_DNA"/>
</dbReference>